<proteinExistence type="predicted"/>
<dbReference type="InterPro" id="IPR014710">
    <property type="entry name" value="RmlC-like_jellyroll"/>
</dbReference>
<dbReference type="Proteomes" id="UP000628854">
    <property type="component" value="Unassembled WGS sequence"/>
</dbReference>
<dbReference type="PANTHER" id="PTHR36156:SF2">
    <property type="entry name" value="CUPIN TYPE-2 DOMAIN-CONTAINING PROTEIN"/>
    <property type="match status" value="1"/>
</dbReference>
<dbReference type="RefSeq" id="WP_084393394.1">
    <property type="nucleotide sequence ID" value="NZ_BMKF01000002.1"/>
</dbReference>
<dbReference type="SUPFAM" id="SSF51182">
    <property type="entry name" value="RmlC-like cupins"/>
    <property type="match status" value="1"/>
</dbReference>
<dbReference type="PANTHER" id="PTHR36156">
    <property type="entry name" value="SLR2101 PROTEIN"/>
    <property type="match status" value="1"/>
</dbReference>
<accession>A0ABQ1JVI2</accession>
<protein>
    <submittedName>
        <fullName evidence="1">Cupin</fullName>
    </submittedName>
</protein>
<dbReference type="EMBL" id="BMKF01000002">
    <property type="protein sequence ID" value="GGB79096.1"/>
    <property type="molecule type" value="Genomic_DNA"/>
</dbReference>
<dbReference type="Gene3D" id="2.60.120.10">
    <property type="entry name" value="Jelly Rolls"/>
    <property type="match status" value="1"/>
</dbReference>
<reference evidence="2" key="1">
    <citation type="journal article" date="2019" name="Int. J. Syst. Evol. Microbiol.">
        <title>The Global Catalogue of Microorganisms (GCM) 10K type strain sequencing project: providing services to taxonomists for standard genome sequencing and annotation.</title>
        <authorList>
            <consortium name="The Broad Institute Genomics Platform"/>
            <consortium name="The Broad Institute Genome Sequencing Center for Infectious Disease"/>
            <person name="Wu L."/>
            <person name="Ma J."/>
        </authorList>
    </citation>
    <scope>NUCLEOTIDE SEQUENCE [LARGE SCALE GENOMIC DNA]</scope>
    <source>
        <strain evidence="2">CGMCC 1.15928</strain>
    </source>
</reference>
<sequence length="179" mass="19776">MSERLKLRRVVTGEDERGRSRILIDGPQAAEFRSGELGGLYEIWTDTLTGPIDAADTVDWGQGKPVLSPPRGGVKIRWFAIEPAPEGISDEEMRAFTRARFVEMGAADHQPDTSRHPAMHKTDTIDAIILISGRVKLLLDEDETIIEPGQVVVQRATNHAWVVEGNQPALFVAVLVDRS</sequence>
<dbReference type="CDD" id="cd02231">
    <property type="entry name" value="cupin_BLL6423-like"/>
    <property type="match status" value="1"/>
</dbReference>
<name>A0ABQ1JVI2_9PROT</name>
<dbReference type="InterPro" id="IPR047142">
    <property type="entry name" value="OryJ/VirC-like"/>
</dbReference>
<organism evidence="1 2">
    <name type="scientific">Henriciella pelagia</name>
    <dbReference type="NCBI Taxonomy" id="1977912"/>
    <lineage>
        <taxon>Bacteria</taxon>
        <taxon>Pseudomonadati</taxon>
        <taxon>Pseudomonadota</taxon>
        <taxon>Alphaproteobacteria</taxon>
        <taxon>Hyphomonadales</taxon>
        <taxon>Hyphomonadaceae</taxon>
        <taxon>Henriciella</taxon>
    </lineage>
</organism>
<gene>
    <name evidence="1" type="ORF">GCM10011503_29950</name>
</gene>
<evidence type="ECO:0000313" key="1">
    <source>
        <dbReference type="EMBL" id="GGB79096.1"/>
    </source>
</evidence>
<dbReference type="InterPro" id="IPR011051">
    <property type="entry name" value="RmlC_Cupin_sf"/>
</dbReference>
<keyword evidence="2" id="KW-1185">Reference proteome</keyword>
<comment type="caution">
    <text evidence="1">The sequence shown here is derived from an EMBL/GenBank/DDBJ whole genome shotgun (WGS) entry which is preliminary data.</text>
</comment>
<evidence type="ECO:0000313" key="2">
    <source>
        <dbReference type="Proteomes" id="UP000628854"/>
    </source>
</evidence>